<keyword evidence="3" id="KW-0677">Repeat</keyword>
<dbReference type="EMBL" id="BMAW01118417">
    <property type="protein sequence ID" value="GFT79598.1"/>
    <property type="molecule type" value="Genomic_DNA"/>
</dbReference>
<feature type="compositionally biased region" description="Basic and acidic residues" evidence="7">
    <location>
        <begin position="131"/>
        <end position="165"/>
    </location>
</feature>
<dbReference type="SMART" id="SM00185">
    <property type="entry name" value="ARM"/>
    <property type="match status" value="8"/>
</dbReference>
<dbReference type="PANTHER" id="PTHR23316">
    <property type="entry name" value="IMPORTIN ALPHA"/>
    <property type="match status" value="1"/>
</dbReference>
<dbReference type="InterPro" id="IPR000225">
    <property type="entry name" value="Armadillo"/>
</dbReference>
<dbReference type="Pfam" id="PF01749">
    <property type="entry name" value="IBB"/>
    <property type="match status" value="1"/>
</dbReference>
<dbReference type="GO" id="GO:0005634">
    <property type="term" value="C:nucleus"/>
    <property type="evidence" value="ECO:0007669"/>
    <property type="project" value="UniProtKB-ARBA"/>
</dbReference>
<dbReference type="Gene3D" id="1.25.10.10">
    <property type="entry name" value="Leucine-rich Repeat Variant"/>
    <property type="match status" value="1"/>
</dbReference>
<evidence type="ECO:0000256" key="7">
    <source>
        <dbReference type="SAM" id="MobiDB-lite"/>
    </source>
</evidence>
<evidence type="ECO:0000256" key="5">
    <source>
        <dbReference type="PROSITE-ProRule" id="PRU00259"/>
    </source>
</evidence>
<comment type="caution">
    <text evidence="9">The sequence shown here is derived from an EMBL/GenBank/DDBJ whole genome shotgun (WGS) entry which is preliminary data.</text>
</comment>
<dbReference type="Pfam" id="PF00514">
    <property type="entry name" value="Arm"/>
    <property type="match status" value="8"/>
</dbReference>
<dbReference type="InterPro" id="IPR002652">
    <property type="entry name" value="Importin-a_IBB"/>
</dbReference>
<dbReference type="GO" id="GO:0006607">
    <property type="term" value="P:NLS-bearing protein import into nucleus"/>
    <property type="evidence" value="ECO:0007669"/>
    <property type="project" value="UniProtKB-ARBA"/>
</dbReference>
<evidence type="ECO:0000256" key="6">
    <source>
        <dbReference type="PROSITE-ProRule" id="PRU00561"/>
    </source>
</evidence>
<protein>
    <submittedName>
        <fullName evidence="9">Importin subunit alpha-4</fullName>
    </submittedName>
</protein>
<keyword evidence="2 6" id="KW-0813">Transport</keyword>
<dbReference type="AlphaFoldDB" id="A0A8X6PSS8"/>
<dbReference type="Proteomes" id="UP000887013">
    <property type="component" value="Unassembled WGS sequence"/>
</dbReference>
<evidence type="ECO:0000256" key="4">
    <source>
        <dbReference type="ARBA" id="ARBA00022927"/>
    </source>
</evidence>
<evidence type="ECO:0000256" key="3">
    <source>
        <dbReference type="ARBA" id="ARBA00022737"/>
    </source>
</evidence>
<keyword evidence="4" id="KW-0653">Protein transport</keyword>
<dbReference type="PROSITE" id="PS51214">
    <property type="entry name" value="IBB"/>
    <property type="match status" value="1"/>
</dbReference>
<keyword evidence="10" id="KW-1185">Reference proteome</keyword>
<dbReference type="SUPFAM" id="SSF48371">
    <property type="entry name" value="ARM repeat"/>
    <property type="match status" value="1"/>
</dbReference>
<gene>
    <name evidence="9" type="primary">Kpna3</name>
    <name evidence="9" type="ORF">NPIL_69861</name>
</gene>
<accession>A0A8X6PSS8</accession>
<name>A0A8X6PSS8_NEPPI</name>
<dbReference type="InterPro" id="IPR011989">
    <property type="entry name" value="ARM-like"/>
</dbReference>
<organism evidence="9 10">
    <name type="scientific">Nephila pilipes</name>
    <name type="common">Giant wood spider</name>
    <name type="synonym">Nephila maculata</name>
    <dbReference type="NCBI Taxonomy" id="299642"/>
    <lineage>
        <taxon>Eukaryota</taxon>
        <taxon>Metazoa</taxon>
        <taxon>Ecdysozoa</taxon>
        <taxon>Arthropoda</taxon>
        <taxon>Chelicerata</taxon>
        <taxon>Arachnida</taxon>
        <taxon>Araneae</taxon>
        <taxon>Araneomorphae</taxon>
        <taxon>Entelegynae</taxon>
        <taxon>Araneoidea</taxon>
        <taxon>Nephilidae</taxon>
        <taxon>Nephila</taxon>
    </lineage>
</organism>
<proteinExistence type="inferred from homology"/>
<feature type="compositionally biased region" description="Polar residues" evidence="7">
    <location>
        <begin position="173"/>
        <end position="182"/>
    </location>
</feature>
<evidence type="ECO:0000313" key="9">
    <source>
        <dbReference type="EMBL" id="GFT79598.1"/>
    </source>
</evidence>
<comment type="similarity">
    <text evidence="1">Belongs to the importin alpha family.</text>
</comment>
<dbReference type="PROSITE" id="PS50176">
    <property type="entry name" value="ARM_REPEAT"/>
    <property type="match status" value="2"/>
</dbReference>
<dbReference type="InterPro" id="IPR032413">
    <property type="entry name" value="Arm_3"/>
</dbReference>
<feature type="repeat" description="ARM" evidence="5">
    <location>
        <begin position="227"/>
        <end position="270"/>
    </location>
</feature>
<dbReference type="OrthoDB" id="29145at2759"/>
<feature type="domain" description="IBB" evidence="8">
    <location>
        <begin position="108"/>
        <end position="171"/>
    </location>
</feature>
<feature type="repeat" description="ARM" evidence="5">
    <location>
        <begin position="270"/>
        <end position="298"/>
    </location>
</feature>
<evidence type="ECO:0000256" key="2">
    <source>
        <dbReference type="ARBA" id="ARBA00022448"/>
    </source>
</evidence>
<dbReference type="Pfam" id="PF16186">
    <property type="entry name" value="Arm_3"/>
    <property type="match status" value="1"/>
</dbReference>
<dbReference type="FunFam" id="1.25.10.10:FF:000009">
    <property type="entry name" value="Importin subunit alpha"/>
    <property type="match status" value="1"/>
</dbReference>
<dbReference type="InterPro" id="IPR036975">
    <property type="entry name" value="Importin-a_IBB_sf"/>
</dbReference>
<reference evidence="9" key="1">
    <citation type="submission" date="2020-08" db="EMBL/GenBank/DDBJ databases">
        <title>Multicomponent nature underlies the extraordinary mechanical properties of spider dragline silk.</title>
        <authorList>
            <person name="Kono N."/>
            <person name="Nakamura H."/>
            <person name="Mori M."/>
            <person name="Yoshida Y."/>
            <person name="Ohtoshi R."/>
            <person name="Malay A.D."/>
            <person name="Moran D.A.P."/>
            <person name="Tomita M."/>
            <person name="Numata K."/>
            <person name="Arakawa K."/>
        </authorList>
    </citation>
    <scope>NUCLEOTIDE SEQUENCE</scope>
</reference>
<dbReference type="InterPro" id="IPR016024">
    <property type="entry name" value="ARM-type_fold"/>
</dbReference>
<sequence length="635" mass="70856">METNNEQQNEMDYNKDPLSLPYPQILTTPAPPVKENRNSNYRSEIWLNLEKDSGLDSSQAHNFFIHKYYEHPDYISALQAIGMQDKELKRFEVAVKFVGGNISTFSFIQLLIYHQEFTMYSQSRLTKFKNKGRDQEAMRRRRTEVNVELRKQKKDDNLSKRRNVDIDDEPVSPLQQQNKQQPGMTLEEIVIGVQSPDPHLRLIATQNARKMLSREKNPPIDAMISTGVVPLFVSFLEDYNNVPLQFEACWTLTNIASGNSSQTQTVVNAGAIPLFINLLSSPHSNVAEQAVWAIGNIAGDGPDLRDLVLKCHIVPALKNLLTPDISAQFRRNIAWTMSNLCRNKNPPPPFHVVRELLPSFAEMINNPDIEVVTDALWALSYLTDATNEKIQEVIDAGVVPRLCELLEVRETAIISPVLRAVGNIVTGNDEQTQTVIDGGALESMRFLLRHTKSSIVKEACWAVSNICAGNVKQIQAVTDAGLMSLILDVLNEGDFKCQKEAVWAVCNYTSGGSIDQIIFLVRSGVIPPLCDLLNIKDPKTLTVILDSITNILAAAAKVGATESVCCFVEQWGGLDKIENLQHHENADVYKSAFAIIDTYFSGEDGEDAEIVPEVDENGTYQFTQSNSEPNGGFSF</sequence>
<evidence type="ECO:0000256" key="1">
    <source>
        <dbReference type="ARBA" id="ARBA00010394"/>
    </source>
</evidence>
<dbReference type="Gene3D" id="1.20.5.690">
    <property type="entry name" value="Importin-alpha, importin-beta-binding domain"/>
    <property type="match status" value="1"/>
</dbReference>
<dbReference type="GO" id="GO:0061608">
    <property type="term" value="F:nuclear import signal receptor activity"/>
    <property type="evidence" value="ECO:0007669"/>
    <property type="project" value="InterPro"/>
</dbReference>
<evidence type="ECO:0000313" key="10">
    <source>
        <dbReference type="Proteomes" id="UP000887013"/>
    </source>
</evidence>
<feature type="region of interest" description="Disordered" evidence="7">
    <location>
        <begin position="129"/>
        <end position="182"/>
    </location>
</feature>
<evidence type="ECO:0000259" key="8">
    <source>
        <dbReference type="PROSITE" id="PS51214"/>
    </source>
</evidence>